<proteinExistence type="predicted"/>
<dbReference type="AlphaFoldDB" id="A0A914VN37"/>
<evidence type="ECO:0000313" key="1">
    <source>
        <dbReference type="Proteomes" id="UP000887566"/>
    </source>
</evidence>
<organism evidence="1 2">
    <name type="scientific">Plectus sambesii</name>
    <dbReference type="NCBI Taxonomy" id="2011161"/>
    <lineage>
        <taxon>Eukaryota</taxon>
        <taxon>Metazoa</taxon>
        <taxon>Ecdysozoa</taxon>
        <taxon>Nematoda</taxon>
        <taxon>Chromadorea</taxon>
        <taxon>Plectida</taxon>
        <taxon>Plectina</taxon>
        <taxon>Plectoidea</taxon>
        <taxon>Plectidae</taxon>
        <taxon>Plectus</taxon>
    </lineage>
</organism>
<accession>A0A914VN37</accession>
<evidence type="ECO:0000313" key="2">
    <source>
        <dbReference type="WBParaSite" id="PSAMB.scaffold2145size25089.g16599.t1"/>
    </source>
</evidence>
<sequence length="167" mass="19336">MMKFVRYLRRCWLKHAPMWNHFDHAGPRTTNAVEGYHNGLHVVTAQYPTISLFLRKLRQLHDKHLTQLTQLAVLEGKGKAKLPKLPPIRTTTPLNRLMMTSPIRTMPTMLPRNRSCLVQLQKKEEQNCFRCFTAHYQMNVAVIFAKLESRPPSVTTTLPSSIRCCVL</sequence>
<name>A0A914VN37_9BILA</name>
<dbReference type="Proteomes" id="UP000887566">
    <property type="component" value="Unplaced"/>
</dbReference>
<keyword evidence="1" id="KW-1185">Reference proteome</keyword>
<dbReference type="WBParaSite" id="PSAMB.scaffold2145size25089.g16599.t1">
    <property type="protein sequence ID" value="PSAMB.scaffold2145size25089.g16599.t1"/>
    <property type="gene ID" value="PSAMB.scaffold2145size25089.g16599"/>
</dbReference>
<reference evidence="2" key="1">
    <citation type="submission" date="2022-11" db="UniProtKB">
        <authorList>
            <consortium name="WormBaseParasite"/>
        </authorList>
    </citation>
    <scope>IDENTIFICATION</scope>
</reference>
<protein>
    <submittedName>
        <fullName evidence="2">Uncharacterized protein</fullName>
    </submittedName>
</protein>